<dbReference type="Pfam" id="PF13347">
    <property type="entry name" value="MFS_2"/>
    <property type="match status" value="1"/>
</dbReference>
<feature type="transmembrane region" description="Helical" evidence="2">
    <location>
        <begin position="88"/>
        <end position="106"/>
    </location>
</feature>
<dbReference type="STRING" id="456900.A0A195CQH4"/>
<dbReference type="Proteomes" id="UP000078542">
    <property type="component" value="Unassembled WGS sequence"/>
</dbReference>
<feature type="transmembrane region" description="Helical" evidence="2">
    <location>
        <begin position="154"/>
        <end position="175"/>
    </location>
</feature>
<comment type="similarity">
    <text evidence="1">Belongs to the major facilitator superfamily.</text>
</comment>
<feature type="transmembrane region" description="Helical" evidence="2">
    <location>
        <begin position="112"/>
        <end position="133"/>
    </location>
</feature>
<dbReference type="PANTHER" id="PTHR11328:SF49">
    <property type="entry name" value="MAJOR FACILITATOR SUPERFAMILY DOMAIN-CONTAINING PROTEIN 12-LIKE PROTEIN"/>
    <property type="match status" value="1"/>
</dbReference>
<reference evidence="3 4" key="1">
    <citation type="submission" date="2016-03" db="EMBL/GenBank/DDBJ databases">
        <title>Cyphomyrmex costatus WGS genome.</title>
        <authorList>
            <person name="Nygaard S."/>
            <person name="Hu H."/>
            <person name="Boomsma J."/>
            <person name="Zhang G."/>
        </authorList>
    </citation>
    <scope>NUCLEOTIDE SEQUENCE [LARGE SCALE GENOMIC DNA]</scope>
    <source>
        <strain evidence="3">MS0001</strain>
        <tissue evidence="3">Whole body</tissue>
    </source>
</reference>
<keyword evidence="4" id="KW-1185">Reference proteome</keyword>
<keyword evidence="2" id="KW-0472">Membrane</keyword>
<feature type="transmembrane region" description="Helical" evidence="2">
    <location>
        <begin position="378"/>
        <end position="397"/>
    </location>
</feature>
<dbReference type="EMBL" id="KQ977481">
    <property type="protein sequence ID" value="KYN02364.1"/>
    <property type="molecule type" value="Genomic_DNA"/>
</dbReference>
<keyword evidence="2" id="KW-0812">Transmembrane</keyword>
<dbReference type="InterPro" id="IPR036259">
    <property type="entry name" value="MFS_trans_sf"/>
</dbReference>
<dbReference type="Gene3D" id="1.20.1250.20">
    <property type="entry name" value="MFS general substrate transporter like domains"/>
    <property type="match status" value="2"/>
</dbReference>
<dbReference type="GO" id="GO:0015293">
    <property type="term" value="F:symporter activity"/>
    <property type="evidence" value="ECO:0007669"/>
    <property type="project" value="InterPro"/>
</dbReference>
<evidence type="ECO:0000313" key="4">
    <source>
        <dbReference type="Proteomes" id="UP000078542"/>
    </source>
</evidence>
<evidence type="ECO:0000256" key="2">
    <source>
        <dbReference type="SAM" id="Phobius"/>
    </source>
</evidence>
<feature type="transmembrane region" description="Helical" evidence="2">
    <location>
        <begin position="20"/>
        <end position="42"/>
    </location>
</feature>
<proteinExistence type="inferred from homology"/>
<protein>
    <submittedName>
        <fullName evidence="3">Putative MFS-type transporter C19orf28</fullName>
    </submittedName>
</protein>
<feature type="transmembrane region" description="Helical" evidence="2">
    <location>
        <begin position="288"/>
        <end position="307"/>
    </location>
</feature>
<feature type="transmembrane region" description="Helical" evidence="2">
    <location>
        <begin position="195"/>
        <end position="215"/>
    </location>
</feature>
<evidence type="ECO:0000256" key="1">
    <source>
        <dbReference type="ARBA" id="ARBA00008335"/>
    </source>
</evidence>
<feature type="transmembrane region" description="Helical" evidence="2">
    <location>
        <begin position="417"/>
        <end position="436"/>
    </location>
</feature>
<dbReference type="OrthoDB" id="1730117at2759"/>
<dbReference type="GO" id="GO:0008643">
    <property type="term" value="P:carbohydrate transport"/>
    <property type="evidence" value="ECO:0007669"/>
    <property type="project" value="InterPro"/>
</dbReference>
<dbReference type="AlphaFoldDB" id="A0A195CQH4"/>
<dbReference type="SUPFAM" id="SSF103473">
    <property type="entry name" value="MFS general substrate transporter"/>
    <property type="match status" value="1"/>
</dbReference>
<feature type="transmembrane region" description="Helical" evidence="2">
    <location>
        <begin position="54"/>
        <end position="76"/>
    </location>
</feature>
<name>A0A195CQH4_9HYME</name>
<dbReference type="InterPro" id="IPR039672">
    <property type="entry name" value="MFS_2"/>
</dbReference>
<gene>
    <name evidence="3" type="ORF">ALC62_06744</name>
</gene>
<feature type="transmembrane region" description="Helical" evidence="2">
    <location>
        <begin position="343"/>
        <end position="366"/>
    </location>
</feature>
<feature type="transmembrane region" description="Helical" evidence="2">
    <location>
        <begin position="252"/>
        <end position="276"/>
    </location>
</feature>
<accession>A0A195CQH4</accession>
<keyword evidence="2" id="KW-1133">Transmembrane helix</keyword>
<dbReference type="GO" id="GO:0005886">
    <property type="term" value="C:plasma membrane"/>
    <property type="evidence" value="ECO:0007669"/>
    <property type="project" value="TreeGrafter"/>
</dbReference>
<dbReference type="PANTHER" id="PTHR11328">
    <property type="entry name" value="MAJOR FACILITATOR SUPERFAMILY DOMAIN-CONTAINING PROTEIN"/>
    <property type="match status" value="1"/>
</dbReference>
<feature type="transmembrane region" description="Helical" evidence="2">
    <location>
        <begin position="319"/>
        <end position="337"/>
    </location>
</feature>
<dbReference type="KEGG" id="ccoa:108774313"/>
<sequence>MDNEQRPLVNSGRISTSTKIAYALGHIFNDLAAAMWFSYTLIYLQRVALLEPVIAGSLLLLGQIIDAVMTPIFGFLIDRYCKKKIWHIVGSVMVTLSFPVIFGSFVNSSTTVAMLLYITSITIFQTGWAAVQISHLSMIPSLTNSVLVRADLTAIRYSAQVGAAVVTFVVTWIVLPTSGESMVQLDQQDAYKFRNIVLVLTAFGLTTTVLFHIFLKANLLEQTIFLKSDIEKSAKPSNVSSNRRISWIDITILLRVAMLYVASRLFITLATVYLPLYIEETKVDGKQALASVPLVSYLSSFTAALLLKYLNRICSTKACYFCGAIIGIIAAVVTEFVGSNSTVVYFVAVLIGVGSSITMVTALSVTAELIGCRTERSAFVYSIVTFLDKIITGLVVMFIEKLRCNDKELCPTYNRDVLSIVCASSMILGLITLLSVSRCLT</sequence>
<organism evidence="3 4">
    <name type="scientific">Cyphomyrmex costatus</name>
    <dbReference type="NCBI Taxonomy" id="456900"/>
    <lineage>
        <taxon>Eukaryota</taxon>
        <taxon>Metazoa</taxon>
        <taxon>Ecdysozoa</taxon>
        <taxon>Arthropoda</taxon>
        <taxon>Hexapoda</taxon>
        <taxon>Insecta</taxon>
        <taxon>Pterygota</taxon>
        <taxon>Neoptera</taxon>
        <taxon>Endopterygota</taxon>
        <taxon>Hymenoptera</taxon>
        <taxon>Apocrita</taxon>
        <taxon>Aculeata</taxon>
        <taxon>Formicoidea</taxon>
        <taxon>Formicidae</taxon>
        <taxon>Myrmicinae</taxon>
        <taxon>Cyphomyrmex</taxon>
    </lineage>
</organism>
<evidence type="ECO:0000313" key="3">
    <source>
        <dbReference type="EMBL" id="KYN02364.1"/>
    </source>
</evidence>